<proteinExistence type="predicted"/>
<dbReference type="RefSeq" id="XP_062646906.1">
    <property type="nucleotide sequence ID" value="XM_062787429.1"/>
</dbReference>
<organism evidence="2 3">
    <name type="scientific">Parathielavia appendiculata</name>
    <dbReference type="NCBI Taxonomy" id="2587402"/>
    <lineage>
        <taxon>Eukaryota</taxon>
        <taxon>Fungi</taxon>
        <taxon>Dikarya</taxon>
        <taxon>Ascomycota</taxon>
        <taxon>Pezizomycotina</taxon>
        <taxon>Sordariomycetes</taxon>
        <taxon>Sordariomycetidae</taxon>
        <taxon>Sordariales</taxon>
        <taxon>Chaetomiaceae</taxon>
        <taxon>Parathielavia</taxon>
    </lineage>
</organism>
<protein>
    <submittedName>
        <fullName evidence="2">Uncharacterized protein</fullName>
    </submittedName>
</protein>
<evidence type="ECO:0000313" key="3">
    <source>
        <dbReference type="Proteomes" id="UP001302602"/>
    </source>
</evidence>
<dbReference type="EMBL" id="MU853229">
    <property type="protein sequence ID" value="KAK4123135.1"/>
    <property type="molecule type" value="Genomic_DNA"/>
</dbReference>
<keyword evidence="1" id="KW-0472">Membrane</keyword>
<accession>A0AAN6TYJ8</accession>
<feature type="transmembrane region" description="Helical" evidence="1">
    <location>
        <begin position="12"/>
        <end position="36"/>
    </location>
</feature>
<dbReference type="GeneID" id="87824199"/>
<sequence>MADRLPHVHVFFPFFFLTFLCLVVSEVRALAVFGLAGTRKTNRSIRGKFHPFGMLWSLPLSHHNGF</sequence>
<name>A0AAN6TYJ8_9PEZI</name>
<keyword evidence="1" id="KW-0812">Transmembrane</keyword>
<dbReference type="Proteomes" id="UP001302602">
    <property type="component" value="Unassembled WGS sequence"/>
</dbReference>
<gene>
    <name evidence="2" type="ORF">N657DRAFT_448606</name>
</gene>
<dbReference type="AlphaFoldDB" id="A0AAN6TYJ8"/>
<evidence type="ECO:0000313" key="2">
    <source>
        <dbReference type="EMBL" id="KAK4123135.1"/>
    </source>
</evidence>
<evidence type="ECO:0000256" key="1">
    <source>
        <dbReference type="SAM" id="Phobius"/>
    </source>
</evidence>
<keyword evidence="1" id="KW-1133">Transmembrane helix</keyword>
<reference evidence="2" key="2">
    <citation type="submission" date="2023-05" db="EMBL/GenBank/DDBJ databases">
        <authorList>
            <consortium name="Lawrence Berkeley National Laboratory"/>
            <person name="Steindorff A."/>
            <person name="Hensen N."/>
            <person name="Bonometti L."/>
            <person name="Westerberg I."/>
            <person name="Brannstrom I.O."/>
            <person name="Guillou S."/>
            <person name="Cros-Aarteil S."/>
            <person name="Calhoun S."/>
            <person name="Haridas S."/>
            <person name="Kuo A."/>
            <person name="Mondo S."/>
            <person name="Pangilinan J."/>
            <person name="Riley R."/>
            <person name="Labutti K."/>
            <person name="Andreopoulos B."/>
            <person name="Lipzen A."/>
            <person name="Chen C."/>
            <person name="Yanf M."/>
            <person name="Daum C."/>
            <person name="Ng V."/>
            <person name="Clum A."/>
            <person name="Ohm R."/>
            <person name="Martin F."/>
            <person name="Silar P."/>
            <person name="Natvig D."/>
            <person name="Lalanne C."/>
            <person name="Gautier V."/>
            <person name="Ament-Velasquez S.L."/>
            <person name="Kruys A."/>
            <person name="Hutchinson M.I."/>
            <person name="Powell A.J."/>
            <person name="Barry K."/>
            <person name="Miller A.N."/>
            <person name="Grigoriev I.V."/>
            <person name="Debuchy R."/>
            <person name="Gladieux P."/>
            <person name="Thoren M.H."/>
            <person name="Johannesson H."/>
        </authorList>
    </citation>
    <scope>NUCLEOTIDE SEQUENCE</scope>
    <source>
        <strain evidence="2">CBS 731.68</strain>
    </source>
</reference>
<comment type="caution">
    <text evidence="2">The sequence shown here is derived from an EMBL/GenBank/DDBJ whole genome shotgun (WGS) entry which is preliminary data.</text>
</comment>
<reference evidence="2" key="1">
    <citation type="journal article" date="2023" name="Mol. Phylogenet. Evol.">
        <title>Genome-scale phylogeny and comparative genomics of the fungal order Sordariales.</title>
        <authorList>
            <person name="Hensen N."/>
            <person name="Bonometti L."/>
            <person name="Westerberg I."/>
            <person name="Brannstrom I.O."/>
            <person name="Guillou S."/>
            <person name="Cros-Aarteil S."/>
            <person name="Calhoun S."/>
            <person name="Haridas S."/>
            <person name="Kuo A."/>
            <person name="Mondo S."/>
            <person name="Pangilinan J."/>
            <person name="Riley R."/>
            <person name="LaButti K."/>
            <person name="Andreopoulos B."/>
            <person name="Lipzen A."/>
            <person name="Chen C."/>
            <person name="Yan M."/>
            <person name="Daum C."/>
            <person name="Ng V."/>
            <person name="Clum A."/>
            <person name="Steindorff A."/>
            <person name="Ohm R.A."/>
            <person name="Martin F."/>
            <person name="Silar P."/>
            <person name="Natvig D.O."/>
            <person name="Lalanne C."/>
            <person name="Gautier V."/>
            <person name="Ament-Velasquez S.L."/>
            <person name="Kruys A."/>
            <person name="Hutchinson M.I."/>
            <person name="Powell A.J."/>
            <person name="Barry K."/>
            <person name="Miller A.N."/>
            <person name="Grigoriev I.V."/>
            <person name="Debuchy R."/>
            <person name="Gladieux P."/>
            <person name="Hiltunen Thoren M."/>
            <person name="Johannesson H."/>
        </authorList>
    </citation>
    <scope>NUCLEOTIDE SEQUENCE</scope>
    <source>
        <strain evidence="2">CBS 731.68</strain>
    </source>
</reference>
<keyword evidence="3" id="KW-1185">Reference proteome</keyword>